<name>A0A0D8XL82_DICVI</name>
<dbReference type="Proteomes" id="UP000053766">
    <property type="component" value="Unassembled WGS sequence"/>
</dbReference>
<dbReference type="AlphaFoldDB" id="A0A0D8XL82"/>
<keyword evidence="2" id="KW-1185">Reference proteome</keyword>
<dbReference type="EMBL" id="KN716591">
    <property type="protein sequence ID" value="KJH43116.1"/>
    <property type="molecule type" value="Genomic_DNA"/>
</dbReference>
<sequence>MYCTNAANVKLVPAEHLSIARRITTTNAIMANRADEMWQIVLTRVLRNLKSGPLASSFFKALVTII</sequence>
<accession>A0A0D8XL82</accession>
<reference evidence="1 2" key="1">
    <citation type="submission" date="2013-11" db="EMBL/GenBank/DDBJ databases">
        <title>Draft genome of the bovine lungworm Dictyocaulus viviparus.</title>
        <authorList>
            <person name="Mitreva M."/>
        </authorList>
    </citation>
    <scope>NUCLEOTIDE SEQUENCE [LARGE SCALE GENOMIC DNA]</scope>
    <source>
        <strain evidence="1 2">HannoverDv2000</strain>
    </source>
</reference>
<reference evidence="2" key="2">
    <citation type="journal article" date="2016" name="Sci. Rep.">
        <title>Dictyocaulus viviparus genome, variome and transcriptome elucidate lungworm biology and support future intervention.</title>
        <authorList>
            <person name="McNulty S.N."/>
            <person name="Strube C."/>
            <person name="Rosa B.A."/>
            <person name="Martin J.C."/>
            <person name="Tyagi R."/>
            <person name="Choi Y.J."/>
            <person name="Wang Q."/>
            <person name="Hallsworth Pepin K."/>
            <person name="Zhang X."/>
            <person name="Ozersky P."/>
            <person name="Wilson R.K."/>
            <person name="Sternberg P.W."/>
            <person name="Gasser R.B."/>
            <person name="Mitreva M."/>
        </authorList>
    </citation>
    <scope>NUCLEOTIDE SEQUENCE [LARGE SCALE GENOMIC DNA]</scope>
    <source>
        <strain evidence="2">HannoverDv2000</strain>
    </source>
</reference>
<protein>
    <submittedName>
        <fullName evidence="1">Uncharacterized protein</fullName>
    </submittedName>
</protein>
<evidence type="ECO:0000313" key="1">
    <source>
        <dbReference type="EMBL" id="KJH43116.1"/>
    </source>
</evidence>
<evidence type="ECO:0000313" key="2">
    <source>
        <dbReference type="Proteomes" id="UP000053766"/>
    </source>
</evidence>
<proteinExistence type="predicted"/>
<gene>
    <name evidence="1" type="ORF">DICVIV_10886</name>
</gene>
<organism evidence="1 2">
    <name type="scientific">Dictyocaulus viviparus</name>
    <name type="common">Bovine lungworm</name>
    <dbReference type="NCBI Taxonomy" id="29172"/>
    <lineage>
        <taxon>Eukaryota</taxon>
        <taxon>Metazoa</taxon>
        <taxon>Ecdysozoa</taxon>
        <taxon>Nematoda</taxon>
        <taxon>Chromadorea</taxon>
        <taxon>Rhabditida</taxon>
        <taxon>Rhabditina</taxon>
        <taxon>Rhabditomorpha</taxon>
        <taxon>Strongyloidea</taxon>
        <taxon>Metastrongylidae</taxon>
        <taxon>Dictyocaulus</taxon>
    </lineage>
</organism>